<reference evidence="2" key="1">
    <citation type="journal article" date="2022" name="Mol. Ecol. Resour.">
        <title>The genomes of chicory, endive, great burdock and yacon provide insights into Asteraceae palaeo-polyploidization history and plant inulin production.</title>
        <authorList>
            <person name="Fan W."/>
            <person name="Wang S."/>
            <person name="Wang H."/>
            <person name="Wang A."/>
            <person name="Jiang F."/>
            <person name="Liu H."/>
            <person name="Zhao H."/>
            <person name="Xu D."/>
            <person name="Zhang Y."/>
        </authorList>
    </citation>
    <scope>NUCLEOTIDE SEQUENCE [LARGE SCALE GENOMIC DNA]</scope>
    <source>
        <strain evidence="2">cv. Niubang</strain>
    </source>
</reference>
<reference evidence="1 2" key="2">
    <citation type="journal article" date="2022" name="Mol. Ecol. Resour.">
        <title>The genomes of chicory, endive, great burdock and yacon provide insights into Asteraceae paleo-polyploidization history and plant inulin production.</title>
        <authorList>
            <person name="Fan W."/>
            <person name="Wang S."/>
            <person name="Wang H."/>
            <person name="Wang A."/>
            <person name="Jiang F."/>
            <person name="Liu H."/>
            <person name="Zhao H."/>
            <person name="Xu D."/>
            <person name="Zhang Y."/>
        </authorList>
    </citation>
    <scope>NUCLEOTIDE SEQUENCE [LARGE SCALE GENOMIC DNA]</scope>
    <source>
        <strain evidence="2">cv. Niubang</strain>
    </source>
</reference>
<comment type="caution">
    <text evidence="1">The sequence shown here is derived from an EMBL/GenBank/DDBJ whole genome shotgun (WGS) entry which is preliminary data.</text>
</comment>
<gene>
    <name evidence="1" type="ORF">L6452_19981</name>
</gene>
<accession>A0ACB9BA23</accession>
<keyword evidence="2" id="KW-1185">Reference proteome</keyword>
<evidence type="ECO:0000313" key="1">
    <source>
        <dbReference type="EMBL" id="KAI3719091.1"/>
    </source>
</evidence>
<evidence type="ECO:0000313" key="2">
    <source>
        <dbReference type="Proteomes" id="UP001055879"/>
    </source>
</evidence>
<dbReference type="EMBL" id="CM042052">
    <property type="protein sequence ID" value="KAI3719091.1"/>
    <property type="molecule type" value="Genomic_DNA"/>
</dbReference>
<sequence length="189" mass="20174">MSELQPPAEGQMNEGGSGAPVSIPADIVVIAPPKRRRRPSVRLDPKASKTRPLVNLTTTVAAAVGGGVPITGEYQGTIDVGEDKDGAGNDNNHHNMMNNGVQTYHDGTKEKEGRESPEKRMVVESPERDKEFAERGLGHVSWSFDAVVVDDEIMQLLGCCRFFDLRGSVDPVAAGGGCIDLHVQSAQAV</sequence>
<organism evidence="1 2">
    <name type="scientific">Arctium lappa</name>
    <name type="common">Greater burdock</name>
    <name type="synonym">Lappa major</name>
    <dbReference type="NCBI Taxonomy" id="4217"/>
    <lineage>
        <taxon>Eukaryota</taxon>
        <taxon>Viridiplantae</taxon>
        <taxon>Streptophyta</taxon>
        <taxon>Embryophyta</taxon>
        <taxon>Tracheophyta</taxon>
        <taxon>Spermatophyta</taxon>
        <taxon>Magnoliopsida</taxon>
        <taxon>eudicotyledons</taxon>
        <taxon>Gunneridae</taxon>
        <taxon>Pentapetalae</taxon>
        <taxon>asterids</taxon>
        <taxon>campanulids</taxon>
        <taxon>Asterales</taxon>
        <taxon>Asteraceae</taxon>
        <taxon>Carduoideae</taxon>
        <taxon>Cardueae</taxon>
        <taxon>Arctiinae</taxon>
        <taxon>Arctium</taxon>
    </lineage>
</organism>
<name>A0ACB9BA23_ARCLA</name>
<proteinExistence type="predicted"/>
<dbReference type="Proteomes" id="UP001055879">
    <property type="component" value="Linkage Group LG06"/>
</dbReference>
<protein>
    <submittedName>
        <fullName evidence="1">Uncharacterized protein</fullName>
    </submittedName>
</protein>